<feature type="transmembrane region" description="Helical" evidence="9">
    <location>
        <begin position="74"/>
        <end position="93"/>
    </location>
</feature>
<gene>
    <name evidence="11" type="ORF">A5810_002530</name>
    <name evidence="10" type="ORF">DTX73_11470</name>
</gene>
<evidence type="ECO:0000313" key="11">
    <source>
        <dbReference type="EMBL" id="OTN93071.1"/>
    </source>
</evidence>
<dbReference type="PANTHER" id="PTHR32502">
    <property type="entry name" value="N-ACETYLGALACTOSAMINE PERMEASE II COMPONENT-RELATED"/>
    <property type="match status" value="1"/>
</dbReference>
<dbReference type="Proteomes" id="UP000194885">
    <property type="component" value="Unassembled WGS sequence"/>
</dbReference>
<keyword evidence="6 9" id="KW-0812">Transmembrane</keyword>
<dbReference type="GO" id="GO:0005886">
    <property type="term" value="C:plasma membrane"/>
    <property type="evidence" value="ECO:0007669"/>
    <property type="project" value="UniProtKB-SubCell"/>
</dbReference>
<keyword evidence="5" id="KW-0598">Phosphotransferase system</keyword>
<dbReference type="PROSITE" id="PS51106">
    <property type="entry name" value="PTS_EIIC_TYPE_4"/>
    <property type="match status" value="1"/>
</dbReference>
<evidence type="ECO:0000256" key="2">
    <source>
        <dbReference type="ARBA" id="ARBA00022448"/>
    </source>
</evidence>
<evidence type="ECO:0000313" key="13">
    <source>
        <dbReference type="Proteomes" id="UP000448762"/>
    </source>
</evidence>
<dbReference type="EMBL" id="NGKW01000005">
    <property type="protein sequence ID" value="OTN93071.1"/>
    <property type="molecule type" value="Genomic_DNA"/>
</dbReference>
<evidence type="ECO:0000256" key="9">
    <source>
        <dbReference type="SAM" id="Phobius"/>
    </source>
</evidence>
<feature type="transmembrane region" description="Helical" evidence="9">
    <location>
        <begin position="138"/>
        <end position="158"/>
    </location>
</feature>
<proteinExistence type="predicted"/>
<feature type="transmembrane region" description="Helical" evidence="9">
    <location>
        <begin position="205"/>
        <end position="234"/>
    </location>
</feature>
<evidence type="ECO:0000256" key="6">
    <source>
        <dbReference type="ARBA" id="ARBA00022692"/>
    </source>
</evidence>
<keyword evidence="3" id="KW-1003">Cell membrane</keyword>
<evidence type="ECO:0000256" key="3">
    <source>
        <dbReference type="ARBA" id="ARBA00022475"/>
    </source>
</evidence>
<dbReference type="GO" id="GO:0009401">
    <property type="term" value="P:phosphoenolpyruvate-dependent sugar phosphotransferase system"/>
    <property type="evidence" value="ECO:0007669"/>
    <property type="project" value="UniProtKB-KW"/>
</dbReference>
<evidence type="ECO:0000256" key="1">
    <source>
        <dbReference type="ARBA" id="ARBA00004651"/>
    </source>
</evidence>
<organism evidence="11 12">
    <name type="scientific">Enterococcus faecium</name>
    <name type="common">Streptococcus faecium</name>
    <dbReference type="NCBI Taxonomy" id="1352"/>
    <lineage>
        <taxon>Bacteria</taxon>
        <taxon>Bacillati</taxon>
        <taxon>Bacillota</taxon>
        <taxon>Bacilli</taxon>
        <taxon>Lactobacillales</taxon>
        <taxon>Enterococcaceae</taxon>
        <taxon>Enterococcus</taxon>
    </lineage>
</organism>
<dbReference type="InterPro" id="IPR004700">
    <property type="entry name" value="PTS_IIC_man"/>
</dbReference>
<comment type="caution">
    <text evidence="11">The sequence shown here is derived from an EMBL/GenBank/DDBJ whole genome shotgun (WGS) entry which is preliminary data.</text>
</comment>
<reference evidence="10 13" key="2">
    <citation type="submission" date="2018-07" db="EMBL/GenBank/DDBJ databases">
        <title>High quality draft genome sequencing of Enterococcus faecium exhibiting probiotic potential isolated from mucus of freshwater fish.</title>
        <authorList>
            <person name="El-Jeni R."/>
            <person name="Ghedira K."/>
            <person name="Abdelhak S."/>
            <person name="El-Bour M."/>
            <person name="Bouhaouala-Zahar B."/>
        </authorList>
    </citation>
    <scope>NUCLEOTIDE SEQUENCE [LARGE SCALE GENOMIC DNA]</scope>
    <source>
        <strain evidence="10 13">R.A73</strain>
    </source>
</reference>
<dbReference type="Pfam" id="PF03609">
    <property type="entry name" value="EII-Sor"/>
    <property type="match status" value="1"/>
</dbReference>
<dbReference type="RefSeq" id="WP_002307834.1">
    <property type="nucleotide sequence ID" value="NZ_CAMRQN010000003.1"/>
</dbReference>
<dbReference type="PANTHER" id="PTHR32502:SF8">
    <property type="entry name" value="N-ACETYLGALACTOSAMINE PERMEASE IIC COMPONENT 1"/>
    <property type="match status" value="1"/>
</dbReference>
<dbReference type="EMBL" id="QOVC01000009">
    <property type="protein sequence ID" value="KAA0689288.1"/>
    <property type="molecule type" value="Genomic_DNA"/>
</dbReference>
<evidence type="ECO:0000256" key="8">
    <source>
        <dbReference type="ARBA" id="ARBA00023136"/>
    </source>
</evidence>
<dbReference type="InterPro" id="IPR050303">
    <property type="entry name" value="GatZ_KbaZ_carbometab"/>
</dbReference>
<comment type="subcellular location">
    <subcellularLocation>
        <location evidence="1">Cell membrane</location>
        <topology evidence="1">Multi-pass membrane protein</topology>
    </subcellularLocation>
</comment>
<dbReference type="AlphaFoldDB" id="A0A242I6P9"/>
<evidence type="ECO:0000256" key="7">
    <source>
        <dbReference type="ARBA" id="ARBA00022989"/>
    </source>
</evidence>
<sequence>MLIQCILLAVWAGICTVDERTLWTGTPKAILAGSVAGVIMGDITTGLVISGTLQMMWLANAAIGAYIPPNEATGAIIGVAIAIMTGGGLATGLAVAVPTALLCQQIIMLTNTVNIVFLHKAEKAVESGDFDKVARYNYLGIPLSFIAGSVPVFLAAYFGGPAVQSVLDFVPEQIFDGLTVSAGIIPAVGMGMLLMMMLGKNMWIFLLLGFVFAAYLNLGTIAISIIGVCLAGLYDLMINREDSTQNVSVTSNEIVTNKNDDSEAIEEVYDL</sequence>
<keyword evidence="8 9" id="KW-0472">Membrane</keyword>
<reference evidence="11 12" key="1">
    <citation type="submission" date="2017-05" db="EMBL/GenBank/DDBJ databases">
        <title>The Genome Sequence of Enterococcus faecium 7H8_DIV0219.</title>
        <authorList>
            <consortium name="The Broad Institute Genomics Platform"/>
            <consortium name="The Broad Institute Genomic Center for Infectious Diseases"/>
            <person name="Earl A."/>
            <person name="Manson A."/>
            <person name="Schwartman J."/>
            <person name="Gilmore M."/>
            <person name="Abouelleil A."/>
            <person name="Cao P."/>
            <person name="Chapman S."/>
            <person name="Cusick C."/>
            <person name="Shea T."/>
            <person name="Young S."/>
            <person name="Neafsey D."/>
            <person name="Nusbaum C."/>
            <person name="Birren B."/>
        </authorList>
    </citation>
    <scope>NUCLEOTIDE SEQUENCE [LARGE SCALE GENOMIC DNA]</scope>
    <source>
        <strain evidence="11 12">7H8_DIV0219</strain>
    </source>
</reference>
<keyword evidence="7 9" id="KW-1133">Transmembrane helix</keyword>
<feature type="transmembrane region" description="Helical" evidence="9">
    <location>
        <begin position="178"/>
        <end position="198"/>
    </location>
</feature>
<evidence type="ECO:0000256" key="4">
    <source>
        <dbReference type="ARBA" id="ARBA00022597"/>
    </source>
</evidence>
<evidence type="ECO:0000256" key="5">
    <source>
        <dbReference type="ARBA" id="ARBA00022683"/>
    </source>
</evidence>
<accession>A0A242I6P9</accession>
<protein>
    <submittedName>
        <fullName evidence="10">PTS sugar transporter subunit IIC</fullName>
    </submittedName>
</protein>
<keyword evidence="4 10" id="KW-0762">Sugar transport</keyword>
<feature type="transmembrane region" description="Helical" evidence="9">
    <location>
        <begin position="31"/>
        <end position="53"/>
    </location>
</feature>
<evidence type="ECO:0000313" key="10">
    <source>
        <dbReference type="EMBL" id="KAA0689288.1"/>
    </source>
</evidence>
<name>A0A242I6P9_ENTFC</name>
<keyword evidence="2" id="KW-0813">Transport</keyword>
<dbReference type="Proteomes" id="UP000448762">
    <property type="component" value="Unassembled WGS sequence"/>
</dbReference>
<evidence type="ECO:0000313" key="12">
    <source>
        <dbReference type="Proteomes" id="UP000194885"/>
    </source>
</evidence>